<comment type="subcellular location">
    <subcellularLocation>
        <location evidence="2">Cell membrane</location>
        <topology evidence="2">Single-pass type I membrane protein</topology>
    </subcellularLocation>
</comment>
<dbReference type="Pfam" id="PF01094">
    <property type="entry name" value="ANF_receptor"/>
    <property type="match status" value="1"/>
</dbReference>
<evidence type="ECO:0000256" key="12">
    <source>
        <dbReference type="ARBA" id="ARBA00023293"/>
    </source>
</evidence>
<dbReference type="InterPro" id="IPR052612">
    <property type="entry name" value="ANP_Clearance_Receptor"/>
</dbReference>
<evidence type="ECO:0000313" key="14">
    <source>
        <dbReference type="EMBL" id="KJH40738.1"/>
    </source>
</evidence>
<dbReference type="AlphaFoldDB" id="A0A0D8X872"/>
<dbReference type="PANTHER" id="PTHR44755">
    <property type="entry name" value="NATRIURETIC PEPTIDE RECEPTOR 3-RELATED"/>
    <property type="match status" value="1"/>
</dbReference>
<dbReference type="CDD" id="cd06352">
    <property type="entry name" value="PBP1_NPR_GC-like"/>
    <property type="match status" value="1"/>
</dbReference>
<keyword evidence="12" id="KW-0141">cGMP biosynthesis</keyword>
<evidence type="ECO:0000256" key="1">
    <source>
        <dbReference type="ARBA" id="ARBA00001436"/>
    </source>
</evidence>
<proteinExistence type="predicted"/>
<reference evidence="14 15" key="1">
    <citation type="submission" date="2013-11" db="EMBL/GenBank/DDBJ databases">
        <title>Draft genome of the bovine lungworm Dictyocaulus viviparus.</title>
        <authorList>
            <person name="Mitreva M."/>
        </authorList>
    </citation>
    <scope>NUCLEOTIDE SEQUENCE [LARGE SCALE GENOMIC DNA]</scope>
    <source>
        <strain evidence="14 15">HannoverDv2000</strain>
    </source>
</reference>
<dbReference type="GO" id="GO:0017046">
    <property type="term" value="F:peptide hormone binding"/>
    <property type="evidence" value="ECO:0007669"/>
    <property type="project" value="TreeGrafter"/>
</dbReference>
<dbReference type="GO" id="GO:0000166">
    <property type="term" value="F:nucleotide binding"/>
    <property type="evidence" value="ECO:0007669"/>
    <property type="project" value="UniProtKB-KW"/>
</dbReference>
<dbReference type="InterPro" id="IPR001828">
    <property type="entry name" value="ANF_lig-bd_rcpt"/>
</dbReference>
<evidence type="ECO:0000256" key="8">
    <source>
        <dbReference type="ARBA" id="ARBA00022989"/>
    </source>
</evidence>
<dbReference type="SUPFAM" id="SSF53822">
    <property type="entry name" value="Periplasmic binding protein-like I"/>
    <property type="match status" value="1"/>
</dbReference>
<name>A0A0D8X872_DICVI</name>
<dbReference type="GO" id="GO:0005886">
    <property type="term" value="C:plasma membrane"/>
    <property type="evidence" value="ECO:0007669"/>
    <property type="project" value="UniProtKB-SubCell"/>
</dbReference>
<dbReference type="OrthoDB" id="5858212at2759"/>
<dbReference type="GO" id="GO:0004383">
    <property type="term" value="F:guanylate cyclase activity"/>
    <property type="evidence" value="ECO:0007669"/>
    <property type="project" value="UniProtKB-EC"/>
</dbReference>
<keyword evidence="6" id="KW-0732">Signal</keyword>
<evidence type="ECO:0000313" key="15">
    <source>
        <dbReference type="Proteomes" id="UP000053766"/>
    </source>
</evidence>
<dbReference type="EMBL" id="KN717031">
    <property type="protein sequence ID" value="KJH40738.1"/>
    <property type="molecule type" value="Genomic_DNA"/>
</dbReference>
<keyword evidence="4" id="KW-1003">Cell membrane</keyword>
<keyword evidence="8" id="KW-1133">Transmembrane helix</keyword>
<sequence length="356" mass="39742">MFCRVLNVGLMFVKDKIEHQLTVGYRTSASAVLIAKDRIIKEQLLPLYEIEFVVRFDECDEKLAVGIATELITSQNVDVIIGPTCSNAAIISGVTAAFYNIPLFTWGLSTSSAFGNMDRFPTTGLLSVNSYSLGIAIHSIMLSFEWHQFAFVYSNKGDNEKCSMMKNDIGDVFAETEDVIITTTIRLKDVTSVEVIQALRNVSARSRIVVVCLAEGFNYKRTFMLAAKDGGYLNDEYVYIFADTKSKGYYVAILGEPDKPIWEDMATPSDGRDKEALMAFGKTLVVSNHLGSGFTDGNYDEFKNSVISRMKEPPFNCVEDCKAVQYSKVVDRKDVYSFESHSATLFAYQSPSFFVK</sequence>
<evidence type="ECO:0000256" key="7">
    <source>
        <dbReference type="ARBA" id="ARBA00022741"/>
    </source>
</evidence>
<evidence type="ECO:0000259" key="13">
    <source>
        <dbReference type="Pfam" id="PF01094"/>
    </source>
</evidence>
<evidence type="ECO:0000256" key="5">
    <source>
        <dbReference type="ARBA" id="ARBA00022692"/>
    </source>
</evidence>
<keyword evidence="15" id="KW-1185">Reference proteome</keyword>
<feature type="domain" description="Receptor ligand binding region" evidence="13">
    <location>
        <begin position="29"/>
        <end position="261"/>
    </location>
</feature>
<protein>
    <recommendedName>
        <fullName evidence="3">guanylate cyclase</fullName>
        <ecNumber evidence="3">4.6.1.2</ecNumber>
    </recommendedName>
</protein>
<keyword evidence="7" id="KW-0547">Nucleotide-binding</keyword>
<keyword evidence="10 14" id="KW-0675">Receptor</keyword>
<keyword evidence="11" id="KW-0456">Lyase</keyword>
<comment type="catalytic activity">
    <reaction evidence="1">
        <text>GTP = 3',5'-cyclic GMP + diphosphate</text>
        <dbReference type="Rhea" id="RHEA:13665"/>
        <dbReference type="ChEBI" id="CHEBI:33019"/>
        <dbReference type="ChEBI" id="CHEBI:37565"/>
        <dbReference type="ChEBI" id="CHEBI:57746"/>
        <dbReference type="EC" id="4.6.1.2"/>
    </reaction>
</comment>
<gene>
    <name evidence="14" type="ORF">DICVIV_13300</name>
</gene>
<accession>A0A0D8X872</accession>
<evidence type="ECO:0000256" key="9">
    <source>
        <dbReference type="ARBA" id="ARBA00023136"/>
    </source>
</evidence>
<dbReference type="GO" id="GO:0038023">
    <property type="term" value="F:signaling receptor activity"/>
    <property type="evidence" value="ECO:0007669"/>
    <property type="project" value="TreeGrafter"/>
</dbReference>
<dbReference type="EC" id="4.6.1.2" evidence="3"/>
<keyword evidence="5" id="KW-0812">Transmembrane</keyword>
<evidence type="ECO:0000256" key="11">
    <source>
        <dbReference type="ARBA" id="ARBA00023239"/>
    </source>
</evidence>
<dbReference type="Proteomes" id="UP000053766">
    <property type="component" value="Unassembled WGS sequence"/>
</dbReference>
<dbReference type="STRING" id="29172.A0A0D8X872"/>
<dbReference type="InterPro" id="IPR028082">
    <property type="entry name" value="Peripla_BP_I"/>
</dbReference>
<evidence type="ECO:0000256" key="10">
    <source>
        <dbReference type="ARBA" id="ARBA00023170"/>
    </source>
</evidence>
<keyword evidence="9" id="KW-0472">Membrane</keyword>
<dbReference type="GO" id="GO:0007165">
    <property type="term" value="P:signal transduction"/>
    <property type="evidence" value="ECO:0007669"/>
    <property type="project" value="TreeGrafter"/>
</dbReference>
<dbReference type="PANTHER" id="PTHR44755:SF8">
    <property type="entry name" value="RECEPTOR LIGAND BINDING REGION DOMAIN-CONTAINING PROTEIN"/>
    <property type="match status" value="1"/>
</dbReference>
<organism evidence="14 15">
    <name type="scientific">Dictyocaulus viviparus</name>
    <name type="common">Bovine lungworm</name>
    <dbReference type="NCBI Taxonomy" id="29172"/>
    <lineage>
        <taxon>Eukaryota</taxon>
        <taxon>Metazoa</taxon>
        <taxon>Ecdysozoa</taxon>
        <taxon>Nematoda</taxon>
        <taxon>Chromadorea</taxon>
        <taxon>Rhabditida</taxon>
        <taxon>Rhabditina</taxon>
        <taxon>Rhabditomorpha</taxon>
        <taxon>Strongyloidea</taxon>
        <taxon>Metastrongylidae</taxon>
        <taxon>Dictyocaulus</taxon>
    </lineage>
</organism>
<evidence type="ECO:0000256" key="6">
    <source>
        <dbReference type="ARBA" id="ARBA00022729"/>
    </source>
</evidence>
<dbReference type="Gene3D" id="3.40.50.2300">
    <property type="match status" value="2"/>
</dbReference>
<reference evidence="15" key="2">
    <citation type="journal article" date="2016" name="Sci. Rep.">
        <title>Dictyocaulus viviparus genome, variome and transcriptome elucidate lungworm biology and support future intervention.</title>
        <authorList>
            <person name="McNulty S.N."/>
            <person name="Strube C."/>
            <person name="Rosa B.A."/>
            <person name="Martin J.C."/>
            <person name="Tyagi R."/>
            <person name="Choi Y.J."/>
            <person name="Wang Q."/>
            <person name="Hallsworth Pepin K."/>
            <person name="Zhang X."/>
            <person name="Ozersky P."/>
            <person name="Wilson R.K."/>
            <person name="Sternberg P.W."/>
            <person name="Gasser R.B."/>
            <person name="Mitreva M."/>
        </authorList>
    </citation>
    <scope>NUCLEOTIDE SEQUENCE [LARGE SCALE GENOMIC DNA]</scope>
    <source>
        <strain evidence="15">HannoverDv2000</strain>
    </source>
</reference>
<evidence type="ECO:0000256" key="4">
    <source>
        <dbReference type="ARBA" id="ARBA00022475"/>
    </source>
</evidence>
<evidence type="ECO:0000256" key="3">
    <source>
        <dbReference type="ARBA" id="ARBA00012202"/>
    </source>
</evidence>
<evidence type="ECO:0000256" key="2">
    <source>
        <dbReference type="ARBA" id="ARBA00004251"/>
    </source>
</evidence>
<dbReference type="FunFam" id="3.40.50.2300:FF:000241">
    <property type="entry name" value="Guanylate cyclase"/>
    <property type="match status" value="1"/>
</dbReference>